<keyword evidence="1" id="KW-0328">Glycosyltransferase</keyword>
<dbReference type="Proteomes" id="UP000268615">
    <property type="component" value="Unassembled WGS sequence"/>
</dbReference>
<dbReference type="PANTHER" id="PTHR30160:SF7">
    <property type="entry name" value="ADP-HEPTOSE--LPS HEPTOSYLTRANSFERASE 2"/>
    <property type="match status" value="1"/>
</dbReference>
<evidence type="ECO:0000313" key="3">
    <source>
        <dbReference type="EMBL" id="RPH31078.1"/>
    </source>
</evidence>
<dbReference type="OrthoDB" id="9781892at2"/>
<dbReference type="GO" id="GO:0005829">
    <property type="term" value="C:cytosol"/>
    <property type="evidence" value="ECO:0007669"/>
    <property type="project" value="TreeGrafter"/>
</dbReference>
<dbReference type="CDD" id="cd03789">
    <property type="entry name" value="GT9_LPS_heptosyltransferase"/>
    <property type="match status" value="1"/>
</dbReference>
<keyword evidence="4" id="KW-1185">Reference proteome</keyword>
<dbReference type="PANTHER" id="PTHR30160">
    <property type="entry name" value="TETRAACYLDISACCHARIDE 4'-KINASE-RELATED"/>
    <property type="match status" value="1"/>
</dbReference>
<comment type="caution">
    <text evidence="3">The sequence shown here is derived from an EMBL/GenBank/DDBJ whole genome shotgun (WGS) entry which is preliminary data.</text>
</comment>
<dbReference type="InterPro" id="IPR051199">
    <property type="entry name" value="LPS_LOS_Heptosyltrfase"/>
</dbReference>
<evidence type="ECO:0000256" key="1">
    <source>
        <dbReference type="ARBA" id="ARBA00022676"/>
    </source>
</evidence>
<dbReference type="RefSeq" id="WP_124022191.1">
    <property type="nucleotide sequence ID" value="NZ_RPOH01000001.1"/>
</dbReference>
<evidence type="ECO:0000313" key="4">
    <source>
        <dbReference type="Proteomes" id="UP000268615"/>
    </source>
</evidence>
<proteinExistence type="predicted"/>
<dbReference type="SUPFAM" id="SSF53756">
    <property type="entry name" value="UDP-Glycosyltransferase/glycogen phosphorylase"/>
    <property type="match status" value="1"/>
</dbReference>
<protein>
    <submittedName>
        <fullName evidence="3">Glycosyltransferase family 9 protein</fullName>
    </submittedName>
</protein>
<reference evidence="3 4" key="1">
    <citation type="submission" date="2018-11" db="EMBL/GenBank/DDBJ databases">
        <title>Draft genome sequence of Buttiauxella warmboldiae CCUG 35512.</title>
        <authorList>
            <person name="Salva-Serra F."/>
            <person name="Marathe N."/>
            <person name="Moore E."/>
            <person name="Svensson L."/>
            <person name="Engstrom-Jakobsson H."/>
        </authorList>
    </citation>
    <scope>NUCLEOTIDE SEQUENCE [LARGE SCALE GENOMIC DNA]</scope>
    <source>
        <strain evidence="3 4">CCUG 35512</strain>
    </source>
</reference>
<dbReference type="EMBL" id="RPOH01000001">
    <property type="protein sequence ID" value="RPH31078.1"/>
    <property type="molecule type" value="Genomic_DNA"/>
</dbReference>
<accession>A0A3N5DRP6</accession>
<sequence>MSKLTKQVIAGIFLHLWKLTGYRVQKITQFADSDNLKNIAIFSTTALGDFLINTPAIRAIKMRWPEAKIILVMNQRNKLLAEDSEIFNEVLYWNGKANGVVSLVKILRKHCIDATFLLHSRSPYDIVTASMARSPIILKDVYYNDYLGRDRFYLDNFLSAHYDNRIKGNLHLIRQKTELLESVGIKTPSLEMFIPIPFTVEKTQQCIIGIHAGASSQERCWPAQNFTQLIQHIMAKYPAIEIRLIGGPGEQDLNKKIIDGLEGDFHQVTNLAGKTNLKQLVENVASFACLVVGDTGPYHVAIATRTPVIGLLATQMHVDGVNPLQDQEKHFIIKAKDEEKGIVTIPINDVFVAIECCIATMPSFNKMMGN</sequence>
<dbReference type="InterPro" id="IPR002201">
    <property type="entry name" value="Glyco_trans_9"/>
</dbReference>
<name>A0A3N5DRP6_9ENTR</name>
<dbReference type="GO" id="GO:0009244">
    <property type="term" value="P:lipopolysaccharide core region biosynthetic process"/>
    <property type="evidence" value="ECO:0007669"/>
    <property type="project" value="TreeGrafter"/>
</dbReference>
<dbReference type="Gene3D" id="3.40.50.2000">
    <property type="entry name" value="Glycogen Phosphorylase B"/>
    <property type="match status" value="2"/>
</dbReference>
<dbReference type="GO" id="GO:0008713">
    <property type="term" value="F:ADP-heptose-lipopolysaccharide heptosyltransferase activity"/>
    <property type="evidence" value="ECO:0007669"/>
    <property type="project" value="TreeGrafter"/>
</dbReference>
<evidence type="ECO:0000256" key="2">
    <source>
        <dbReference type="ARBA" id="ARBA00022679"/>
    </source>
</evidence>
<keyword evidence="2 3" id="KW-0808">Transferase</keyword>
<organism evidence="3 4">
    <name type="scientific">Buttiauxella warmboldiae</name>
    <dbReference type="NCBI Taxonomy" id="82993"/>
    <lineage>
        <taxon>Bacteria</taxon>
        <taxon>Pseudomonadati</taxon>
        <taxon>Pseudomonadota</taxon>
        <taxon>Gammaproteobacteria</taxon>
        <taxon>Enterobacterales</taxon>
        <taxon>Enterobacteriaceae</taxon>
        <taxon>Buttiauxella</taxon>
    </lineage>
</organism>
<gene>
    <name evidence="3" type="ORF">EHN07_00055</name>
</gene>
<dbReference type="Pfam" id="PF01075">
    <property type="entry name" value="Glyco_transf_9"/>
    <property type="match status" value="1"/>
</dbReference>
<dbReference type="AlphaFoldDB" id="A0A3N5DRP6"/>